<evidence type="ECO:0000313" key="3">
    <source>
        <dbReference type="EMBL" id="KAL0568471.1"/>
    </source>
</evidence>
<dbReference type="InterPro" id="IPR041457">
    <property type="entry name" value="CxC2_KDZ-assoc"/>
</dbReference>
<feature type="compositionally biased region" description="Basic residues" evidence="1">
    <location>
        <begin position="109"/>
        <end position="119"/>
    </location>
</feature>
<dbReference type="EMBL" id="JBAHYK010001331">
    <property type="protein sequence ID" value="KAL0568471.1"/>
    <property type="molecule type" value="Genomic_DNA"/>
</dbReference>
<feature type="region of interest" description="Disordered" evidence="1">
    <location>
        <begin position="898"/>
        <end position="935"/>
    </location>
</feature>
<feature type="domain" description="CxC2-like cysteine cluster KDZ transposase-associated" evidence="2">
    <location>
        <begin position="207"/>
        <end position="312"/>
    </location>
</feature>
<feature type="compositionally biased region" description="Acidic residues" evidence="1">
    <location>
        <begin position="1076"/>
        <end position="1101"/>
    </location>
</feature>
<reference evidence="3 4" key="1">
    <citation type="submission" date="2024-02" db="EMBL/GenBank/DDBJ databases">
        <title>A draft genome for the cacao thread blight pathogen Marasmius crinis-equi.</title>
        <authorList>
            <person name="Cohen S.P."/>
            <person name="Baruah I.K."/>
            <person name="Amoako-Attah I."/>
            <person name="Bukari Y."/>
            <person name="Meinhardt L.W."/>
            <person name="Bailey B.A."/>
        </authorList>
    </citation>
    <scope>NUCLEOTIDE SEQUENCE [LARGE SCALE GENOMIC DNA]</scope>
    <source>
        <strain evidence="3 4">GH-76</strain>
    </source>
</reference>
<gene>
    <name evidence="3" type="ORF">V5O48_013516</name>
</gene>
<keyword evidence="4" id="KW-1185">Reference proteome</keyword>
<proteinExistence type="predicted"/>
<feature type="compositionally biased region" description="Basic and acidic residues" evidence="1">
    <location>
        <begin position="93"/>
        <end position="108"/>
    </location>
</feature>
<comment type="caution">
    <text evidence="3">The sequence shown here is derived from an EMBL/GenBank/DDBJ whole genome shotgun (WGS) entry which is preliminary data.</text>
</comment>
<accession>A0ABR3EZV6</accession>
<name>A0ABR3EZV6_9AGAR</name>
<sequence>MSHNKNTSKKPKTDTKAKFSTRTNKPAVQHYRHDANDYETAKFCKERITASGRVLATERDPMKGKMAWREGHDWEPLDDPKFALDSNGNEYDEALKRGPLEEPDERKGTAKRSKQSRRPHNFWKENYRDNYLDECLRQEGRGDFAFDGCPDCEARGVKEESRPKGVYRCKTCSPDLVCASCCVRRHRREPLHHIEFWSNGAFEDTSLAAIGLVWHLNHLSNPGPNPQKAHQHFQIIHTNGIHNVKVMFCGCNRTIPHYQQLMRRRIYPSTQGVICTCATFEVLDLLHMLSLVTKAGTYDLYRTLQKLTNNTGVDVHKPRYRALQRMLLQWRHLKMLKRAGRGHEPDGIAKTTEGDLAILCPSCPRPGVNLPEGWEKAPKDKRFLYALYLCLDFNFRLKNQLVSSWTRDPGLGDGWAYFVPRKPYEDHIAKHMDEKDVSTCVGFAALAQQTTRSSKGLRYTGVGAVLCARSEMVMPNGVCNLEKGERYCNSDIIFAFVMRQYLEWLLLLIVAYDIMCQWMVNLSRRMENWPRDMRLPSLLYMTPVIPRFHHPAHQEDKEHDRLNCNYAKGLGDWDCECAECIWSTLNSAAPSTKPMGPGSRVLVLNDHFGFTIGATVKTRNQQTEAHRGLTASLPEDLRVSWEEMCQQWEDSKRGEKLVDPFRPNKTYLSQRQVEKELAEYESDRLRAGGISYHNTSASAFLSLGLELEDSQRKLLRIESGGSNSTDSQSKSLTEQRSVLRTKIRNWSLIRHIYMPGLLRALQEMDEGFPDLTAEDLEPEKIQLWLPSTLPGDKRTAACFEGLEKMENRLRKAQCADALDSIQHTLKLKARMLHFKYANVTGQRQGVKSRTTINRIHDRAKSAAQTYRAARLALLSLRGKGPWELIYRELKDPDVCSYVDPEHVKQGPGRRGTQEDEVGEEQSSISAGAATREGDGNDINLIINRRDKEVREEHGTGETRSVLSWIWLNGNIDRTDGTDANDEVLREVWAKSRARAARASGAVSLVKEEMQRTMMSLTYTGKVWRIRIRMRVDVTPALQEGLAAYALRQEHIQHRLERAFQAMWSKPLAQMEGMTEVGEEEEKTGDGAGDDEDDDDDEDNATDADTTRKPLPR</sequence>
<feature type="compositionally biased region" description="Basic residues" evidence="1">
    <location>
        <begin position="1"/>
        <end position="10"/>
    </location>
</feature>
<evidence type="ECO:0000313" key="4">
    <source>
        <dbReference type="Proteomes" id="UP001465976"/>
    </source>
</evidence>
<dbReference type="Pfam" id="PF18803">
    <property type="entry name" value="CxC2"/>
    <property type="match status" value="1"/>
</dbReference>
<dbReference type="CDD" id="cd19757">
    <property type="entry name" value="Bbox1"/>
    <property type="match status" value="1"/>
</dbReference>
<feature type="region of interest" description="Disordered" evidence="1">
    <location>
        <begin position="1"/>
        <end position="34"/>
    </location>
</feature>
<protein>
    <recommendedName>
        <fullName evidence="2">CxC2-like cysteine cluster KDZ transposase-associated domain-containing protein</fullName>
    </recommendedName>
</protein>
<dbReference type="Pfam" id="PF18758">
    <property type="entry name" value="KDZ"/>
    <property type="match status" value="1"/>
</dbReference>
<evidence type="ECO:0000256" key="1">
    <source>
        <dbReference type="SAM" id="MobiDB-lite"/>
    </source>
</evidence>
<dbReference type="Proteomes" id="UP001465976">
    <property type="component" value="Unassembled WGS sequence"/>
</dbReference>
<organism evidence="3 4">
    <name type="scientific">Marasmius crinis-equi</name>
    <dbReference type="NCBI Taxonomy" id="585013"/>
    <lineage>
        <taxon>Eukaryota</taxon>
        <taxon>Fungi</taxon>
        <taxon>Dikarya</taxon>
        <taxon>Basidiomycota</taxon>
        <taxon>Agaricomycotina</taxon>
        <taxon>Agaricomycetes</taxon>
        <taxon>Agaricomycetidae</taxon>
        <taxon>Agaricales</taxon>
        <taxon>Marasmiineae</taxon>
        <taxon>Marasmiaceae</taxon>
        <taxon>Marasmius</taxon>
    </lineage>
</organism>
<feature type="region of interest" description="Disordered" evidence="1">
    <location>
        <begin position="93"/>
        <end position="119"/>
    </location>
</feature>
<feature type="region of interest" description="Disordered" evidence="1">
    <location>
        <begin position="1070"/>
        <end position="1112"/>
    </location>
</feature>
<dbReference type="InterPro" id="IPR040521">
    <property type="entry name" value="KDZ"/>
</dbReference>
<evidence type="ECO:0000259" key="2">
    <source>
        <dbReference type="Pfam" id="PF18803"/>
    </source>
</evidence>